<evidence type="ECO:0000313" key="3">
    <source>
        <dbReference type="Proteomes" id="UP001596022"/>
    </source>
</evidence>
<organism evidence="2 3">
    <name type="scientific">Camelliibacillus cellulosilyticus</name>
    <dbReference type="NCBI Taxonomy" id="2174486"/>
    <lineage>
        <taxon>Bacteria</taxon>
        <taxon>Bacillati</taxon>
        <taxon>Bacillota</taxon>
        <taxon>Bacilli</taxon>
        <taxon>Bacillales</taxon>
        <taxon>Sporolactobacillaceae</taxon>
        <taxon>Camelliibacillus</taxon>
    </lineage>
</organism>
<proteinExistence type="predicted"/>
<protein>
    <submittedName>
        <fullName evidence="2">EVE domain-containing protein</fullName>
    </submittedName>
</protein>
<dbReference type="EMBL" id="JBHSFW010000003">
    <property type="protein sequence ID" value="MFC4618735.1"/>
    <property type="molecule type" value="Genomic_DNA"/>
</dbReference>
<dbReference type="RefSeq" id="WP_376845804.1">
    <property type="nucleotide sequence ID" value="NZ_JBHSFW010000003.1"/>
</dbReference>
<dbReference type="InterPro" id="IPR002740">
    <property type="entry name" value="EVE_domain"/>
</dbReference>
<dbReference type="Proteomes" id="UP001596022">
    <property type="component" value="Unassembled WGS sequence"/>
</dbReference>
<accession>A0ABV9GNB0</accession>
<dbReference type="Pfam" id="PF01878">
    <property type="entry name" value="EVE"/>
    <property type="match status" value="1"/>
</dbReference>
<dbReference type="SUPFAM" id="SSF88697">
    <property type="entry name" value="PUA domain-like"/>
    <property type="match status" value="1"/>
</dbReference>
<dbReference type="InterPro" id="IPR015947">
    <property type="entry name" value="PUA-like_sf"/>
</dbReference>
<feature type="domain" description="EVE" evidence="1">
    <location>
        <begin position="9"/>
        <end position="79"/>
    </location>
</feature>
<gene>
    <name evidence="2" type="ORF">ACFO4N_08290</name>
</gene>
<evidence type="ECO:0000313" key="2">
    <source>
        <dbReference type="EMBL" id="MFC4618735.1"/>
    </source>
</evidence>
<reference evidence="3" key="1">
    <citation type="journal article" date="2019" name="Int. J. Syst. Evol. Microbiol.">
        <title>The Global Catalogue of Microorganisms (GCM) 10K type strain sequencing project: providing services to taxonomists for standard genome sequencing and annotation.</title>
        <authorList>
            <consortium name="The Broad Institute Genomics Platform"/>
            <consortium name="The Broad Institute Genome Sequencing Center for Infectious Disease"/>
            <person name="Wu L."/>
            <person name="Ma J."/>
        </authorList>
    </citation>
    <scope>NUCLEOTIDE SEQUENCE [LARGE SCALE GENOMIC DNA]</scope>
    <source>
        <strain evidence="3">CGMCC 1.16306</strain>
    </source>
</reference>
<keyword evidence="3" id="KW-1185">Reference proteome</keyword>
<sequence length="147" mass="17458">MIQQSIERNIWFMVASDTAATFRWEHILSSQRSTFWWIRRLPRNFKTAKPGELILCYRSGNERRGLVGLAEVEDAFNDDGITVKGLLLFKKIIPYEAFKNEPIYKQTEAGRHRNRGTLFAVDRDFTHWVRMKLEEYGDERAANYLYY</sequence>
<evidence type="ECO:0000259" key="1">
    <source>
        <dbReference type="Pfam" id="PF01878"/>
    </source>
</evidence>
<name>A0ABV9GNB0_9BACL</name>
<comment type="caution">
    <text evidence="2">The sequence shown here is derived from an EMBL/GenBank/DDBJ whole genome shotgun (WGS) entry which is preliminary data.</text>
</comment>